<dbReference type="RefSeq" id="WP_267562190.1">
    <property type="nucleotide sequence ID" value="NZ_JAPNTZ010000003.1"/>
</dbReference>
<dbReference type="EMBL" id="JAPNTZ010000003">
    <property type="protein sequence ID" value="MCY1138215.1"/>
    <property type="molecule type" value="Genomic_DNA"/>
</dbReference>
<proteinExistence type="predicted"/>
<evidence type="ECO:0000313" key="2">
    <source>
        <dbReference type="Proteomes" id="UP001151002"/>
    </source>
</evidence>
<gene>
    <name evidence="1" type="ORF">OWR29_09415</name>
</gene>
<keyword evidence="2" id="KW-1185">Reference proteome</keyword>
<organism evidence="1 2">
    <name type="scientific">Paractinoplanes pyxinae</name>
    <dbReference type="NCBI Taxonomy" id="2997416"/>
    <lineage>
        <taxon>Bacteria</taxon>
        <taxon>Bacillati</taxon>
        <taxon>Actinomycetota</taxon>
        <taxon>Actinomycetes</taxon>
        <taxon>Micromonosporales</taxon>
        <taxon>Micromonosporaceae</taxon>
        <taxon>Paractinoplanes</taxon>
    </lineage>
</organism>
<accession>A0ABT4AVE5</accession>
<protein>
    <submittedName>
        <fullName evidence="1">HIRAN domain-containing protein</fullName>
    </submittedName>
</protein>
<comment type="caution">
    <text evidence="1">The sequence shown here is derived from an EMBL/GenBank/DDBJ whole genome shotgun (WGS) entry which is preliminary data.</text>
</comment>
<reference evidence="1" key="1">
    <citation type="submission" date="2022-11" db="EMBL/GenBank/DDBJ databases">
        <authorList>
            <person name="Somphong A."/>
            <person name="Phongsopitanun W."/>
        </authorList>
    </citation>
    <scope>NUCLEOTIDE SEQUENCE</scope>
    <source>
        <strain evidence="1">Pm04-4</strain>
    </source>
</reference>
<evidence type="ECO:0000313" key="1">
    <source>
        <dbReference type="EMBL" id="MCY1138215.1"/>
    </source>
</evidence>
<dbReference type="Proteomes" id="UP001151002">
    <property type="component" value="Unassembled WGS sequence"/>
</dbReference>
<sequence length="304" mass="33718">MAIAFELWGQRGYPHVDIVGESHYGDAIRAVLGADFKAQGTELLAPATLTPEPGNRHDRHAVGVWIDSQLVGYLPREEAVRYSPVLTHLSVQGWAPQVTARVWGSEWEGFRGSVRLDLAEPHMLVPANLPPSMPHRLLPRGAAIQVTGEDKHLAELTPFLRPEGECWVHVTLHDIVEQTVEVRLDGSRVGQLTRRMSAELRPAVRHLAEQGHTSAARAIVKGNRIKAEVVLYVARAHQLPESFLGPAEVKAHEPIPPAPTGVRFAVPPEWPTPPEGWTPPPGWEPDPSWKPAPAGWQWWVLVWE</sequence>
<name>A0ABT4AVE5_9ACTN</name>
<dbReference type="Gene3D" id="3.30.70.2330">
    <property type="match status" value="1"/>
</dbReference>